<organism evidence="1 2">
    <name type="scientific">Gemmiger formicilis</name>
    <dbReference type="NCBI Taxonomy" id="745368"/>
    <lineage>
        <taxon>Bacteria</taxon>
        <taxon>Bacillati</taxon>
        <taxon>Bacillota</taxon>
        <taxon>Clostridia</taxon>
        <taxon>Eubacteriales</taxon>
        <taxon>Gemmiger</taxon>
    </lineage>
</organism>
<dbReference type="Proteomes" id="UP000190286">
    <property type="component" value="Unassembled WGS sequence"/>
</dbReference>
<name>A0A1T4X4N5_9FIRM</name>
<protein>
    <submittedName>
        <fullName evidence="1">Uncharacterized protein</fullName>
    </submittedName>
</protein>
<dbReference type="GeneID" id="93337897"/>
<accession>A0A1T4X4N5</accession>
<dbReference type="OrthoDB" id="1857888at2"/>
<evidence type="ECO:0000313" key="1">
    <source>
        <dbReference type="EMBL" id="SKA84562.1"/>
    </source>
</evidence>
<evidence type="ECO:0000313" key="2">
    <source>
        <dbReference type="Proteomes" id="UP000190286"/>
    </source>
</evidence>
<gene>
    <name evidence="1" type="ORF">SAMN02745178_01430</name>
</gene>
<proteinExistence type="predicted"/>
<dbReference type="RefSeq" id="WP_078784366.1">
    <property type="nucleotide sequence ID" value="NZ_DBFAQR010000031.1"/>
</dbReference>
<sequence>MGLITTIQNKTEQARARERIRPLLESRMMRDILLEIGQRGTEKLDPQSVPLDQRPLASKRAAECGTAGLQQSVIREIVLDEAAITLFAGSDEVPFLYGDYNYETIDDTDCLPAVAQYLVQHLLGYYNITRTFYSVPKHNGRSVTEKTRQVFIKRHHEDTPFDPQPTKKQKLF</sequence>
<dbReference type="AlphaFoldDB" id="A0A1T4X4N5"/>
<dbReference type="STRING" id="745368.SAMN02745178_01430"/>
<keyword evidence="2" id="KW-1185">Reference proteome</keyword>
<reference evidence="1 2" key="1">
    <citation type="submission" date="2017-02" db="EMBL/GenBank/DDBJ databases">
        <authorList>
            <person name="Peterson S.W."/>
        </authorList>
    </citation>
    <scope>NUCLEOTIDE SEQUENCE [LARGE SCALE GENOMIC DNA]</scope>
    <source>
        <strain evidence="1 2">ATCC 27749</strain>
    </source>
</reference>
<dbReference type="EMBL" id="FUYF01000006">
    <property type="protein sequence ID" value="SKA84562.1"/>
    <property type="molecule type" value="Genomic_DNA"/>
</dbReference>